<comment type="caution">
    <text evidence="3">The sequence shown here is derived from an EMBL/GenBank/DDBJ whole genome shotgun (WGS) entry which is preliminary data.</text>
</comment>
<protein>
    <recommendedName>
        <fullName evidence="2">Ribose-5-phosphate isomerase C-terminal domain-containing protein</fullName>
    </recommendedName>
</protein>
<dbReference type="Pfam" id="PF12408">
    <property type="entry name" value="DUF3666"/>
    <property type="match status" value="1"/>
</dbReference>
<dbReference type="GO" id="GO:0016861">
    <property type="term" value="F:intramolecular oxidoreductase activity, interconverting aldoses and ketoses"/>
    <property type="evidence" value="ECO:0007669"/>
    <property type="project" value="UniProtKB-ARBA"/>
</dbReference>
<proteinExistence type="inferred from homology"/>
<gene>
    <name evidence="3" type="ORF">BFL28_03275</name>
</gene>
<dbReference type="SUPFAM" id="SSF89623">
    <property type="entry name" value="Ribose/Galactose isomerase RpiB/AlsB"/>
    <property type="match status" value="1"/>
</dbReference>
<dbReference type="Gene3D" id="3.40.1400.10">
    <property type="entry name" value="Sugar-phosphate isomerase, RpiB/LacA/LacB"/>
    <property type="match status" value="1"/>
</dbReference>
<dbReference type="Proteomes" id="UP000094487">
    <property type="component" value="Unassembled WGS sequence"/>
</dbReference>
<dbReference type="InterPro" id="IPR022133">
    <property type="entry name" value="Ribose_5_isomerase_C"/>
</dbReference>
<dbReference type="STRING" id="1888892.BFL28_03275"/>
<keyword evidence="4" id="KW-1185">Reference proteome</keyword>
<evidence type="ECO:0000259" key="2">
    <source>
        <dbReference type="Pfam" id="PF12408"/>
    </source>
</evidence>
<sequence length="222" mass="23813">MKIALITENSQAAKNGVIHEALTAVAEPLGHQVFNYGMYTAEDSASLTYVMNGLLAGILLNSKAADFVVTGCGTGMGSMLACNAMPGVFCGLVIDPTDAFLFGQINDGNAISMPYAKGFGWAAELNLQDVYRKLFEGERGLGYPKERAEIMRTNRGILKDLKAASCHDMLTVLKNVDQDLLRKAIAGEKFAELFYANSQDQAISDYLKSLSQGATQAEPALA</sequence>
<dbReference type="InterPro" id="IPR003500">
    <property type="entry name" value="RpiB_LacA_LacB"/>
</dbReference>
<dbReference type="PANTHER" id="PTHR30345">
    <property type="entry name" value="RIBOSE-5-PHOSPHATE ISOMERASE B"/>
    <property type="match status" value="1"/>
</dbReference>
<evidence type="ECO:0000256" key="1">
    <source>
        <dbReference type="ARBA" id="ARBA00008754"/>
    </source>
</evidence>
<organism evidence="3 4">
    <name type="scientific">Sphingomonas turrisvirgatae</name>
    <dbReference type="NCBI Taxonomy" id="1888892"/>
    <lineage>
        <taxon>Bacteria</taxon>
        <taxon>Pseudomonadati</taxon>
        <taxon>Pseudomonadota</taxon>
        <taxon>Alphaproteobacteria</taxon>
        <taxon>Sphingomonadales</taxon>
        <taxon>Sphingomonadaceae</taxon>
        <taxon>Sphingomonas</taxon>
    </lineage>
</organism>
<dbReference type="OrthoDB" id="1778624at2"/>
<dbReference type="PANTHER" id="PTHR30345:SF6">
    <property type="entry name" value="RIBOSE 5-PHOSPHATE ISOMERASE"/>
    <property type="match status" value="1"/>
</dbReference>
<dbReference type="RefSeq" id="WP_069321064.1">
    <property type="nucleotide sequence ID" value="NZ_MDDS01000035.1"/>
</dbReference>
<evidence type="ECO:0000313" key="4">
    <source>
        <dbReference type="Proteomes" id="UP000094487"/>
    </source>
</evidence>
<comment type="similarity">
    <text evidence="1">Belongs to the LacAB/RpiB family.</text>
</comment>
<dbReference type="AlphaFoldDB" id="A0A1E3LU57"/>
<reference evidence="3 4" key="1">
    <citation type="submission" date="2016-08" db="EMBL/GenBank/DDBJ databases">
        <title>Draft genome of the agarase producing Sphingomonas sp. MCT13.</title>
        <authorList>
            <person name="D'Andrea M.M."/>
            <person name="Rossolini G.M."/>
            <person name="Thaller M.C."/>
        </authorList>
    </citation>
    <scope>NUCLEOTIDE SEQUENCE [LARGE SCALE GENOMIC DNA]</scope>
    <source>
        <strain evidence="3 4">MCT13</strain>
    </source>
</reference>
<feature type="domain" description="Ribose-5-phosphate isomerase C-terminal" evidence="2">
    <location>
        <begin position="164"/>
        <end position="210"/>
    </location>
</feature>
<accession>A0A1E3LU57</accession>
<name>A0A1E3LU57_9SPHN</name>
<dbReference type="GO" id="GO:0005975">
    <property type="term" value="P:carbohydrate metabolic process"/>
    <property type="evidence" value="ECO:0007669"/>
    <property type="project" value="InterPro"/>
</dbReference>
<evidence type="ECO:0000313" key="3">
    <source>
        <dbReference type="EMBL" id="ODP37254.1"/>
    </source>
</evidence>
<dbReference type="InterPro" id="IPR036569">
    <property type="entry name" value="RpiB_LacA_LacB_sf"/>
</dbReference>
<dbReference type="Pfam" id="PF02502">
    <property type="entry name" value="LacAB_rpiB"/>
    <property type="match status" value="1"/>
</dbReference>
<dbReference type="NCBIfam" id="NF006753">
    <property type="entry name" value="PRK09273.1"/>
    <property type="match status" value="1"/>
</dbReference>
<dbReference type="EMBL" id="MDDS01000035">
    <property type="protein sequence ID" value="ODP37254.1"/>
    <property type="molecule type" value="Genomic_DNA"/>
</dbReference>